<comment type="caution">
    <text evidence="1">The sequence shown here is derived from an EMBL/GenBank/DDBJ whole genome shotgun (WGS) entry which is preliminary data.</text>
</comment>
<evidence type="ECO:0000313" key="1">
    <source>
        <dbReference type="EMBL" id="TPX77812.1"/>
    </source>
</evidence>
<dbReference type="OrthoDB" id="2109520at2759"/>
<dbReference type="Proteomes" id="UP000320333">
    <property type="component" value="Unassembled WGS sequence"/>
</dbReference>
<proteinExistence type="predicted"/>
<organism evidence="1 2">
    <name type="scientific">Chytriomyces confervae</name>
    <dbReference type="NCBI Taxonomy" id="246404"/>
    <lineage>
        <taxon>Eukaryota</taxon>
        <taxon>Fungi</taxon>
        <taxon>Fungi incertae sedis</taxon>
        <taxon>Chytridiomycota</taxon>
        <taxon>Chytridiomycota incertae sedis</taxon>
        <taxon>Chytridiomycetes</taxon>
        <taxon>Chytridiales</taxon>
        <taxon>Chytriomycetaceae</taxon>
        <taxon>Chytriomyces</taxon>
    </lineage>
</organism>
<name>A0A507FNG9_9FUNG</name>
<sequence>MVWGELERETVVPSLMPAAILEHLQFRSDAKFSIGKDEVSSAAFAAQAGQTARVAAGGSADARAADAQRAEVVSACIDREFPPIKSRDPKTHVVKSPSSINSFENLPLRIIYSRKPARPQSKVFALNMAPTTQQQHSAQPIVLVLSRDKVPSVKPCYCPPDTPRDRVIRQSYLALLDLFATTKVHPNRLIYAMAGMIYTLHAPAPFGGVHKFSTLATDTGTTANELLLYTVTRGFDHYFKFRDRGALKCIVARANKVLHYQTIGLKDALDEAMLKGMKKAGRITTYSAVVIPETLKHVDESSDTARVQVEFMANRHKIAAHARHNMPTPFSTPSPSSSAS</sequence>
<accession>A0A507FNG9</accession>
<reference evidence="1 2" key="1">
    <citation type="journal article" date="2019" name="Sci. Rep.">
        <title>Comparative genomics of chytrid fungi reveal insights into the obligate biotrophic and pathogenic lifestyle of Synchytrium endobioticum.</title>
        <authorList>
            <person name="van de Vossenberg B.T.L.H."/>
            <person name="Warris S."/>
            <person name="Nguyen H.D.T."/>
            <person name="van Gent-Pelzer M.P.E."/>
            <person name="Joly D.L."/>
            <person name="van de Geest H.C."/>
            <person name="Bonants P.J.M."/>
            <person name="Smith D.S."/>
            <person name="Levesque C.A."/>
            <person name="van der Lee T.A.J."/>
        </authorList>
    </citation>
    <scope>NUCLEOTIDE SEQUENCE [LARGE SCALE GENOMIC DNA]</scope>
    <source>
        <strain evidence="1 2">CBS 675.73</strain>
    </source>
</reference>
<dbReference type="EMBL" id="QEAP01000014">
    <property type="protein sequence ID" value="TPX77812.1"/>
    <property type="molecule type" value="Genomic_DNA"/>
</dbReference>
<dbReference type="AlphaFoldDB" id="A0A507FNG9"/>
<gene>
    <name evidence="1" type="ORF">CcCBS67573_g00965</name>
</gene>
<keyword evidence="2" id="KW-1185">Reference proteome</keyword>
<protein>
    <submittedName>
        <fullName evidence="1">Uncharacterized protein</fullName>
    </submittedName>
</protein>
<evidence type="ECO:0000313" key="2">
    <source>
        <dbReference type="Proteomes" id="UP000320333"/>
    </source>
</evidence>